<reference evidence="2 3" key="1">
    <citation type="submission" date="2013-05" db="EMBL/GenBank/DDBJ databases">
        <title>Drechslerella stenobrocha genome reveals carnivorous origination and mechanical trapping mechanism of predatory fungi.</title>
        <authorList>
            <person name="Liu X."/>
            <person name="Zhang W."/>
            <person name="Liu K."/>
        </authorList>
    </citation>
    <scope>NUCLEOTIDE SEQUENCE [LARGE SCALE GENOMIC DNA]</scope>
    <source>
        <strain evidence="2 3">248</strain>
    </source>
</reference>
<feature type="compositionally biased region" description="Basic and acidic residues" evidence="1">
    <location>
        <begin position="539"/>
        <end position="559"/>
    </location>
</feature>
<feature type="region of interest" description="Disordered" evidence="1">
    <location>
        <begin position="1"/>
        <end position="22"/>
    </location>
</feature>
<protein>
    <submittedName>
        <fullName evidence="2">Uncharacterized protein</fullName>
    </submittedName>
</protein>
<evidence type="ECO:0000313" key="2">
    <source>
        <dbReference type="EMBL" id="EWC43910.1"/>
    </source>
</evidence>
<accession>W7I579</accession>
<dbReference type="OrthoDB" id="5414313at2759"/>
<feature type="compositionally biased region" description="Polar residues" evidence="1">
    <location>
        <begin position="491"/>
        <end position="500"/>
    </location>
</feature>
<dbReference type="EMBL" id="KI966448">
    <property type="protein sequence ID" value="EWC43910.1"/>
    <property type="molecule type" value="Genomic_DNA"/>
</dbReference>
<feature type="region of interest" description="Disordered" evidence="1">
    <location>
        <begin position="940"/>
        <end position="969"/>
    </location>
</feature>
<dbReference type="AlphaFoldDB" id="W7I579"/>
<proteinExistence type="predicted"/>
<feature type="region of interest" description="Disordered" evidence="1">
    <location>
        <begin position="322"/>
        <end position="374"/>
    </location>
</feature>
<feature type="region of interest" description="Disordered" evidence="1">
    <location>
        <begin position="712"/>
        <end position="771"/>
    </location>
</feature>
<evidence type="ECO:0000313" key="3">
    <source>
        <dbReference type="Proteomes" id="UP000024837"/>
    </source>
</evidence>
<feature type="compositionally biased region" description="Polar residues" evidence="1">
    <location>
        <begin position="268"/>
        <end position="284"/>
    </location>
</feature>
<keyword evidence="3" id="KW-1185">Reference proteome</keyword>
<feature type="compositionally biased region" description="Pro residues" evidence="1">
    <location>
        <begin position="945"/>
        <end position="954"/>
    </location>
</feature>
<gene>
    <name evidence="2" type="ORF">DRE_01262</name>
</gene>
<name>W7I579_9PEZI</name>
<feature type="compositionally biased region" description="Polar residues" evidence="1">
    <location>
        <begin position="519"/>
        <end position="530"/>
    </location>
</feature>
<feature type="compositionally biased region" description="Polar residues" evidence="1">
    <location>
        <begin position="721"/>
        <end position="740"/>
    </location>
</feature>
<feature type="region of interest" description="Disordered" evidence="1">
    <location>
        <begin position="50"/>
        <end position="76"/>
    </location>
</feature>
<feature type="region of interest" description="Disordered" evidence="1">
    <location>
        <begin position="470"/>
        <end position="620"/>
    </location>
</feature>
<feature type="compositionally biased region" description="Polar residues" evidence="1">
    <location>
        <begin position="752"/>
        <end position="764"/>
    </location>
</feature>
<evidence type="ECO:0000256" key="1">
    <source>
        <dbReference type="SAM" id="MobiDB-lite"/>
    </source>
</evidence>
<dbReference type="Proteomes" id="UP000024837">
    <property type="component" value="Unassembled WGS sequence"/>
</dbReference>
<feature type="compositionally biased region" description="Basic and acidic residues" evidence="1">
    <location>
        <begin position="501"/>
        <end position="512"/>
    </location>
</feature>
<sequence>MSHTPHRLELSTNARAPRDEDDFQKSIQDHGTKYRLRQLTSGSFFVAKIPRSERPPKPHLAPKQRMQGFRKETAEDSIRRVKRQATRKACSITVKTHRAIRHSQELRQRILHARDETVDLLIPLFEELGTEPDAVFEARRLARRLDKKIGWIEGKIARTERKIITYQTKISNINTAKEAKVAVYETQIRNLTRRPQIGVTAGGEENATTAGTLRKGAELWLHTRLNRHTRSCTTFDRPLHRSKSQRASSEGVRVRWSGDLSLDDSVTIRPTQSGASGEISRSTSTDSLQTAIVNIDAVVALPADAVEEGLELDLRIVKRAPHQRQFDPQDPPVLPQNEGPGETDAEESIDNASESQTEANKASEAESKEPLALSTGIELIARTEEKPEGSSGGTPIDEVALSGHQDLEAMIRQTWSIRIEAPKPPPQLPPPSTASKVAQWAGIPHYRLPRFNLADEALLQELQVEDLDEEDYLLLPSPSSTVKDSKPPQEAQFSSISDRQGPSDRPKPEGGKLRKPKPSKQSQPTASLQTAPPVAPEIAPEKSKLPDSKAVEGDIHKFVPADFDSTSSDYPRHPRTPDRYLTSLSRGSSQRERRNSLSSTSDWPGDYSSDDRVKAPVAVRKSPPQFLQHWDDSNPYYYSRPYETEHLYTARSRPTNRTLSISSSSRLPILHESHQELSCDESRGLPRAQTMPSSVHAASLDVLHRQRRSKFAAEAERNETLVDSSAHPHSSNAVAQSQTGLLALPEDPPPSSYSATDYQPTAMTSPDEPALTEMSTEILIAGQRTEKRSHPQPNLSIEEWVRRVGTPAKPSGTPKTMPSMDVEVATENEGAVKREAFDVDKIFLTSPMHAEISNPEVPLPVPTRTSPESFSRLPLVQDKGELTGLPPPPQTSMATLAVPQTEAVDMGYGWPNVEETGRAEPQVNQSQTAYVTPATPVTVAQITPPERPPPPPPSRQEERQHSPLSGPIVTFTIDPRTAEKRRMTVAFGITPLQRRETAELAQEVLRRVSSVGSRRGSLASVIRVVDTLLVKEREEQLRRSRRAEMAWD</sequence>
<feature type="region of interest" description="Disordered" evidence="1">
    <location>
        <begin position="265"/>
        <end position="284"/>
    </location>
</feature>
<organism evidence="2 3">
    <name type="scientific">Drechslerella stenobrocha 248</name>
    <dbReference type="NCBI Taxonomy" id="1043628"/>
    <lineage>
        <taxon>Eukaryota</taxon>
        <taxon>Fungi</taxon>
        <taxon>Dikarya</taxon>
        <taxon>Ascomycota</taxon>
        <taxon>Pezizomycotina</taxon>
        <taxon>Orbiliomycetes</taxon>
        <taxon>Orbiliales</taxon>
        <taxon>Orbiliaceae</taxon>
        <taxon>Drechslerella</taxon>
    </lineage>
</organism>
<dbReference type="HOGENOM" id="CLU_291343_0_0_1"/>